<dbReference type="HAMAP" id="MF_01914">
    <property type="entry name" value="LPS_assembly_LptA"/>
    <property type="match status" value="1"/>
</dbReference>
<dbReference type="InterPro" id="IPR014340">
    <property type="entry name" value="LptA"/>
</dbReference>
<dbReference type="GO" id="GO:0043165">
    <property type="term" value="P:Gram-negative-bacterium-type cell outer membrane assembly"/>
    <property type="evidence" value="ECO:0007669"/>
    <property type="project" value="UniProtKB-UniRule"/>
</dbReference>
<comment type="subunit">
    <text evidence="4">Component of the lipopolysaccharide transport and assembly complex.</text>
</comment>
<sequence precursor="true">MNFRTKLVLIIALCLVNLSVKALETDRNMPIKIDSGSQSLDMERNIVTFSDNVVVTQGSIKLNAEKVTIIRRDTQKELIEAFGTPVVFQQTLDNGKIVNGTANSVHYDLDSEFLILRGNAELKQLDSAIKAEKITYDVKKQNLKATSNDRQRVKTVLIPNQLQSDKK</sequence>
<dbReference type="GO" id="GO:0015920">
    <property type="term" value="P:lipopolysaccharide transport"/>
    <property type="evidence" value="ECO:0007669"/>
    <property type="project" value="UniProtKB-UniRule"/>
</dbReference>
<dbReference type="AlphaFoldDB" id="A0A143CF06"/>
<feature type="chain" id="PRO_5015205117" description="Lipopolysaccharide export system protein LptA" evidence="4">
    <location>
        <begin position="23"/>
        <end position="167"/>
    </location>
</feature>
<dbReference type="PANTHER" id="PTHR36504">
    <property type="entry name" value="LIPOPOLYSACCHARIDE EXPORT SYSTEM PROTEIN LPTA"/>
    <property type="match status" value="1"/>
</dbReference>
<keyword evidence="1 4" id="KW-0813">Transport</keyword>
<reference evidence="7" key="2">
    <citation type="submission" date="2023-04" db="EMBL/GenBank/DDBJ databases">
        <title>Molecular characterization of the Integrative and Conjugative elements harboring multidrug-resistance gene from Glaesserella (Haemophilus) parasuis.</title>
        <authorList>
            <person name="Che Y."/>
            <person name="Zhou L."/>
        </authorList>
    </citation>
    <scope>NUCLEOTIDE SEQUENCE</scope>
    <source>
        <strain evidence="7">Z44</strain>
    </source>
</reference>
<dbReference type="EMBL" id="CP121769">
    <property type="protein sequence ID" value="WGE09414.1"/>
    <property type="molecule type" value="Genomic_DNA"/>
</dbReference>
<dbReference type="PANTHER" id="PTHR36504:SF1">
    <property type="entry name" value="LIPOPOLYSACCHARIDE EXPORT SYSTEM PROTEIN LPTA"/>
    <property type="match status" value="1"/>
</dbReference>
<dbReference type="Gene3D" id="2.60.450.10">
    <property type="entry name" value="Lipopolysaccharide (LPS) transport protein A like domain"/>
    <property type="match status" value="1"/>
</dbReference>
<keyword evidence="2 4" id="KW-0732">Signal</keyword>
<name>A0A143CF06_GLAPU</name>
<dbReference type="GO" id="GO:0009279">
    <property type="term" value="C:cell outer membrane"/>
    <property type="evidence" value="ECO:0007669"/>
    <property type="project" value="TreeGrafter"/>
</dbReference>
<evidence type="ECO:0000256" key="3">
    <source>
        <dbReference type="ARBA" id="ARBA00022764"/>
    </source>
</evidence>
<dbReference type="EMBL" id="JAODIR010000012">
    <property type="protein sequence ID" value="MDD2167741.1"/>
    <property type="molecule type" value="Genomic_DNA"/>
</dbReference>
<evidence type="ECO:0000256" key="4">
    <source>
        <dbReference type="HAMAP-Rule" id="MF_01914"/>
    </source>
</evidence>
<dbReference type="NCBIfam" id="TIGR03002">
    <property type="entry name" value="outer_YhbN_LptA"/>
    <property type="match status" value="1"/>
</dbReference>
<feature type="domain" description="Organic solvent tolerance-like N-terminal" evidence="5">
    <location>
        <begin position="32"/>
        <end position="141"/>
    </location>
</feature>
<dbReference type="Proteomes" id="UP001148834">
    <property type="component" value="Unassembled WGS sequence"/>
</dbReference>
<evidence type="ECO:0000256" key="2">
    <source>
        <dbReference type="ARBA" id="ARBA00022729"/>
    </source>
</evidence>
<comment type="function">
    <text evidence="4">Involved in the assembly of lipopolysaccharide (LPS). Required for the translocation of LPS from the inner membrane to the outer membrane. May form a bridge between the inner membrane and the outer membrane, via interactions with LptC and LptD, thereby facilitating LPS transfer across the periplasm.</text>
</comment>
<dbReference type="GO" id="GO:0001530">
    <property type="term" value="F:lipopolysaccharide binding"/>
    <property type="evidence" value="ECO:0007669"/>
    <property type="project" value="InterPro"/>
</dbReference>
<reference evidence="6" key="1">
    <citation type="submission" date="2022-09" db="EMBL/GenBank/DDBJ databases">
        <title>Molecular characterization of Glaesserella parasuis strains circulating in commercial swine farms using whole-genome sequencing.</title>
        <authorList>
            <person name="Mugabi R."/>
            <person name="Clavijo M."/>
            <person name="Li G."/>
        </authorList>
    </citation>
    <scope>NUCLEOTIDE SEQUENCE</scope>
    <source>
        <strain evidence="6">0435-53</strain>
    </source>
</reference>
<dbReference type="InterPro" id="IPR052037">
    <property type="entry name" value="LPS_export_LptA"/>
</dbReference>
<dbReference type="Pfam" id="PF03968">
    <property type="entry name" value="LptD_N"/>
    <property type="match status" value="1"/>
</dbReference>
<evidence type="ECO:0000256" key="1">
    <source>
        <dbReference type="ARBA" id="ARBA00022448"/>
    </source>
</evidence>
<proteinExistence type="inferred from homology"/>
<dbReference type="InterPro" id="IPR005653">
    <property type="entry name" value="OstA-like_N"/>
</dbReference>
<protein>
    <recommendedName>
        <fullName evidence="4">Lipopolysaccharide export system protein LptA</fullName>
    </recommendedName>
</protein>
<dbReference type="Proteomes" id="UP001222296">
    <property type="component" value="Chromosome"/>
</dbReference>
<evidence type="ECO:0000313" key="7">
    <source>
        <dbReference type="EMBL" id="WGE09414.1"/>
    </source>
</evidence>
<dbReference type="GO" id="GO:0030288">
    <property type="term" value="C:outer membrane-bounded periplasmic space"/>
    <property type="evidence" value="ECO:0007669"/>
    <property type="project" value="TreeGrafter"/>
</dbReference>
<dbReference type="GO" id="GO:0017089">
    <property type="term" value="F:glycolipid transfer activity"/>
    <property type="evidence" value="ECO:0007669"/>
    <property type="project" value="TreeGrafter"/>
</dbReference>
<feature type="signal peptide" evidence="4">
    <location>
        <begin position="1"/>
        <end position="22"/>
    </location>
</feature>
<keyword evidence="3 4" id="KW-0574">Periplasm</keyword>
<accession>A0A143CF06</accession>
<comment type="subcellular location">
    <subcellularLocation>
        <location evidence="4">Periplasm</location>
    </subcellularLocation>
</comment>
<evidence type="ECO:0000313" key="6">
    <source>
        <dbReference type="EMBL" id="MDD2167741.1"/>
    </source>
</evidence>
<comment type="similarity">
    <text evidence="4">Belongs to the LptA family.</text>
</comment>
<dbReference type="RefSeq" id="WP_035497265.1">
    <property type="nucleotide sequence ID" value="NZ_CBCRUP010000009.1"/>
</dbReference>
<gene>
    <name evidence="4 6" type="primary">lptA</name>
    <name evidence="6" type="ORF">N5925_03780</name>
    <name evidence="7" type="ORF">QBL01_09170</name>
</gene>
<organism evidence="6 8">
    <name type="scientific">Glaesserella parasuis</name>
    <name type="common">Haemophilus parasuis</name>
    <dbReference type="NCBI Taxonomy" id="738"/>
    <lineage>
        <taxon>Bacteria</taxon>
        <taxon>Pseudomonadati</taxon>
        <taxon>Pseudomonadota</taxon>
        <taxon>Gammaproteobacteria</taxon>
        <taxon>Pasteurellales</taxon>
        <taxon>Pasteurellaceae</taxon>
        <taxon>Glaesserella</taxon>
    </lineage>
</organism>
<evidence type="ECO:0000313" key="8">
    <source>
        <dbReference type="Proteomes" id="UP001148834"/>
    </source>
</evidence>
<evidence type="ECO:0000259" key="5">
    <source>
        <dbReference type="Pfam" id="PF03968"/>
    </source>
</evidence>